<evidence type="ECO:0000313" key="4">
    <source>
        <dbReference type="Proteomes" id="UP000266484"/>
    </source>
</evidence>
<dbReference type="GO" id="GO:0003700">
    <property type="term" value="F:DNA-binding transcription factor activity"/>
    <property type="evidence" value="ECO:0007669"/>
    <property type="project" value="InterPro"/>
</dbReference>
<reference evidence="3 4" key="1">
    <citation type="submission" date="2018-08" db="EMBL/GenBank/DDBJ databases">
        <title>Genome Sequence of Clavibacter michiganensis Subspecies type strains, and the Atypical Peach-Colored Strains Isolated from Tomato.</title>
        <authorList>
            <person name="Osdaghi E."/>
            <person name="Portier P."/>
            <person name="Briand M."/>
            <person name="Jacques M.-A."/>
        </authorList>
    </citation>
    <scope>NUCLEOTIDE SEQUENCE [LARGE SCALE GENOMIC DNA]</scope>
    <source>
        <strain evidence="3 4">CFBP 8615</strain>
    </source>
</reference>
<protein>
    <submittedName>
        <fullName evidence="3">MarR family transcriptional regulator</fullName>
    </submittedName>
</protein>
<dbReference type="RefSeq" id="WP_119383088.1">
    <property type="nucleotide sequence ID" value="NZ_QWGT01000017.1"/>
</dbReference>
<feature type="region of interest" description="Disordered" evidence="1">
    <location>
        <begin position="1"/>
        <end position="34"/>
    </location>
</feature>
<dbReference type="Gene3D" id="1.10.10.10">
    <property type="entry name" value="Winged helix-like DNA-binding domain superfamily/Winged helix DNA-binding domain"/>
    <property type="match status" value="1"/>
</dbReference>
<dbReference type="CDD" id="cd00090">
    <property type="entry name" value="HTH_ARSR"/>
    <property type="match status" value="1"/>
</dbReference>
<dbReference type="InterPro" id="IPR011991">
    <property type="entry name" value="ArsR-like_HTH"/>
</dbReference>
<dbReference type="PANTHER" id="PTHR33164">
    <property type="entry name" value="TRANSCRIPTIONAL REGULATOR, MARR FAMILY"/>
    <property type="match status" value="1"/>
</dbReference>
<name>A0A399T9V7_9MICO</name>
<sequence length="184" mass="19647">MIPDPTLDRLADTPFGAPANGDPGVDATVPAAPAGDRPAAVSSVASELGALLMSIRSLRIEEAAAFHAGLQPGAFAVARWIRTAGPSSAGAVATGLLMDKSSVSRHLRVLREAGYVQDEPDPEDRRSTILTLTPLAEERLEHVRMGTRERLQNRLSGWETAEVEQLAALLHRFNVSPRDRPADA</sequence>
<dbReference type="EMBL" id="QWGT01000017">
    <property type="protein sequence ID" value="RIJ53040.1"/>
    <property type="molecule type" value="Genomic_DNA"/>
</dbReference>
<evidence type="ECO:0000313" key="3">
    <source>
        <dbReference type="EMBL" id="RIJ53040.1"/>
    </source>
</evidence>
<dbReference type="SMART" id="SM00347">
    <property type="entry name" value="HTH_MARR"/>
    <property type="match status" value="1"/>
</dbReference>
<evidence type="ECO:0000256" key="1">
    <source>
        <dbReference type="SAM" id="MobiDB-lite"/>
    </source>
</evidence>
<feature type="domain" description="HTH marR-type" evidence="2">
    <location>
        <begin position="45"/>
        <end position="175"/>
    </location>
</feature>
<dbReference type="InterPro" id="IPR000835">
    <property type="entry name" value="HTH_MarR-typ"/>
</dbReference>
<dbReference type="GO" id="GO:0006950">
    <property type="term" value="P:response to stress"/>
    <property type="evidence" value="ECO:0007669"/>
    <property type="project" value="TreeGrafter"/>
</dbReference>
<keyword evidence="4" id="KW-1185">Reference proteome</keyword>
<dbReference type="InterPro" id="IPR036390">
    <property type="entry name" value="WH_DNA-bd_sf"/>
</dbReference>
<organism evidence="3 4">
    <name type="scientific">Clavibacter lycopersici</name>
    <dbReference type="NCBI Taxonomy" id="2301718"/>
    <lineage>
        <taxon>Bacteria</taxon>
        <taxon>Bacillati</taxon>
        <taxon>Actinomycetota</taxon>
        <taxon>Actinomycetes</taxon>
        <taxon>Micrococcales</taxon>
        <taxon>Microbacteriaceae</taxon>
        <taxon>Clavibacter</taxon>
    </lineage>
</organism>
<accession>A0A399T9V7</accession>
<dbReference type="Proteomes" id="UP000266484">
    <property type="component" value="Unassembled WGS sequence"/>
</dbReference>
<dbReference type="OrthoDB" id="9154853at2"/>
<dbReference type="AlphaFoldDB" id="A0A399T9V7"/>
<proteinExistence type="predicted"/>
<dbReference type="SUPFAM" id="SSF46785">
    <property type="entry name" value="Winged helix' DNA-binding domain"/>
    <property type="match status" value="1"/>
</dbReference>
<evidence type="ECO:0000259" key="2">
    <source>
        <dbReference type="PROSITE" id="PS50995"/>
    </source>
</evidence>
<dbReference type="Pfam" id="PF12802">
    <property type="entry name" value="MarR_2"/>
    <property type="match status" value="1"/>
</dbReference>
<comment type="caution">
    <text evidence="3">The sequence shown here is derived from an EMBL/GenBank/DDBJ whole genome shotgun (WGS) entry which is preliminary data.</text>
</comment>
<dbReference type="PROSITE" id="PS50995">
    <property type="entry name" value="HTH_MARR_2"/>
    <property type="match status" value="1"/>
</dbReference>
<dbReference type="InterPro" id="IPR039422">
    <property type="entry name" value="MarR/SlyA-like"/>
</dbReference>
<dbReference type="InterPro" id="IPR036388">
    <property type="entry name" value="WH-like_DNA-bd_sf"/>
</dbReference>
<dbReference type="PANTHER" id="PTHR33164:SF57">
    <property type="entry name" value="MARR-FAMILY TRANSCRIPTIONAL REGULATOR"/>
    <property type="match status" value="1"/>
</dbReference>
<gene>
    <name evidence="3" type="ORF">DZG00_02490</name>
</gene>
<feature type="compositionally biased region" description="Basic and acidic residues" evidence="1">
    <location>
        <begin position="1"/>
        <end position="11"/>
    </location>
</feature>